<dbReference type="EMBL" id="CT573071">
    <property type="protein sequence ID" value="CAJ73388.1"/>
    <property type="molecule type" value="Genomic_DNA"/>
</dbReference>
<dbReference type="InterPro" id="IPR012933">
    <property type="entry name" value="HicA_mRNA_interferase"/>
</dbReference>
<protein>
    <recommendedName>
        <fullName evidence="9">YcfA-like protein</fullName>
    </recommendedName>
</protein>
<keyword evidence="3" id="KW-0540">Nuclease</keyword>
<evidence type="ECO:0000256" key="1">
    <source>
        <dbReference type="ARBA" id="ARBA00006620"/>
    </source>
</evidence>
<dbReference type="GO" id="GO:0016787">
    <property type="term" value="F:hydrolase activity"/>
    <property type="evidence" value="ECO:0007669"/>
    <property type="project" value="UniProtKB-KW"/>
</dbReference>
<sequence>MVHVHLTDDTIRLAEVHWFEAHGIRKKKMYQVKLGQRLFFMSYKRSKIIKVLREYGFTFLREGGNHTIFTNGEINIPVGRHKEIDRDTARAIAKEIQIEWEEFKRHIN</sequence>
<evidence type="ECO:0008006" key="9">
    <source>
        <dbReference type="Google" id="ProtNLM"/>
    </source>
</evidence>
<evidence type="ECO:0000256" key="2">
    <source>
        <dbReference type="ARBA" id="ARBA00022649"/>
    </source>
</evidence>
<dbReference type="AlphaFoldDB" id="Q1Q744"/>
<accession>Q1Q744</accession>
<keyword evidence="2" id="KW-1277">Toxin-antitoxin system</keyword>
<keyword evidence="5" id="KW-0378">Hydrolase</keyword>
<evidence type="ECO:0000256" key="6">
    <source>
        <dbReference type="ARBA" id="ARBA00022884"/>
    </source>
</evidence>
<reference evidence="8" key="2">
    <citation type="submission" date="2006-01" db="EMBL/GenBank/DDBJ databases">
        <authorList>
            <person name="Genoscope"/>
        </authorList>
    </citation>
    <scope>NUCLEOTIDE SEQUENCE</scope>
</reference>
<dbReference type="InterPro" id="IPR038570">
    <property type="entry name" value="HicA_sf"/>
</dbReference>
<evidence type="ECO:0000256" key="5">
    <source>
        <dbReference type="ARBA" id="ARBA00022801"/>
    </source>
</evidence>
<proteinExistence type="inferred from homology"/>
<dbReference type="SUPFAM" id="SSF54786">
    <property type="entry name" value="YcfA/nrd intein domain"/>
    <property type="match status" value="1"/>
</dbReference>
<reference evidence="8" key="1">
    <citation type="journal article" date="2006" name="Nature">
        <title>Deciphering the evolution and metabolism of an anammox bacterium from a community genome.</title>
        <authorList>
            <person name="Strous M."/>
            <person name="Pelletier E."/>
            <person name="Mangenot S."/>
            <person name="Rattei T."/>
            <person name="Lehner A."/>
            <person name="Taylor M.W."/>
            <person name="Horn M."/>
            <person name="Daims H."/>
            <person name="Bartol-Mavel D."/>
            <person name="Wincker P."/>
            <person name="Barbe V."/>
            <person name="Fonknechten N."/>
            <person name="Vallenet D."/>
            <person name="Segurens B."/>
            <person name="Schenowitz-Truong C."/>
            <person name="Medigue C."/>
            <person name="Collingro A."/>
            <person name="Snel B."/>
            <person name="Dutilh B.E."/>
            <person name="OpDenCamp H.J.M."/>
            <person name="vanDerDrift C."/>
            <person name="Cirpus I."/>
            <person name="vanDePas-Schoonen K.T."/>
            <person name="Harhangi H.R."/>
            <person name="vanNiftrik L."/>
            <person name="Schmid M."/>
            <person name="Keltjens J."/>
            <person name="vanDeVossenberg J."/>
            <person name="Kartal B."/>
            <person name="Meier H."/>
            <person name="Frishman D."/>
            <person name="Huynen M.A."/>
            <person name="Mewes H."/>
            <person name="Weissenbach J."/>
            <person name="Jetten M.S.M."/>
            <person name="Wagner M."/>
            <person name="LePaslier D."/>
        </authorList>
    </citation>
    <scope>NUCLEOTIDE SEQUENCE</scope>
</reference>
<name>Q1Q744_KUEST</name>
<dbReference type="GO" id="GO:0004519">
    <property type="term" value="F:endonuclease activity"/>
    <property type="evidence" value="ECO:0007669"/>
    <property type="project" value="UniProtKB-KW"/>
</dbReference>
<dbReference type="GO" id="GO:0003729">
    <property type="term" value="F:mRNA binding"/>
    <property type="evidence" value="ECO:0007669"/>
    <property type="project" value="InterPro"/>
</dbReference>
<keyword evidence="6" id="KW-0694">RNA-binding</keyword>
<evidence type="ECO:0000313" key="8">
    <source>
        <dbReference type="EMBL" id="CAJ73388.1"/>
    </source>
</evidence>
<dbReference type="Gene3D" id="3.30.920.30">
    <property type="entry name" value="Hypothetical protein"/>
    <property type="match status" value="1"/>
</dbReference>
<gene>
    <name evidence="8" type="ORF">kuste2639</name>
</gene>
<organism evidence="8">
    <name type="scientific">Kuenenia stuttgartiensis</name>
    <dbReference type="NCBI Taxonomy" id="174633"/>
    <lineage>
        <taxon>Bacteria</taxon>
        <taxon>Pseudomonadati</taxon>
        <taxon>Planctomycetota</taxon>
        <taxon>Candidatus Brocadiia</taxon>
        <taxon>Candidatus Brocadiales</taxon>
        <taxon>Candidatus Brocadiaceae</taxon>
        <taxon>Candidatus Kuenenia</taxon>
    </lineage>
</organism>
<dbReference type="Pfam" id="PF07927">
    <property type="entry name" value="HicA_toxin"/>
    <property type="match status" value="1"/>
</dbReference>
<evidence type="ECO:0000256" key="4">
    <source>
        <dbReference type="ARBA" id="ARBA00022759"/>
    </source>
</evidence>
<evidence type="ECO:0000256" key="3">
    <source>
        <dbReference type="ARBA" id="ARBA00022722"/>
    </source>
</evidence>
<keyword evidence="4" id="KW-0255">Endonuclease</keyword>
<keyword evidence="7" id="KW-0346">Stress response</keyword>
<evidence type="ECO:0000256" key="7">
    <source>
        <dbReference type="ARBA" id="ARBA00023016"/>
    </source>
</evidence>
<comment type="similarity">
    <text evidence="1">Belongs to the HicA mRNA interferase family.</text>
</comment>